<feature type="compositionally biased region" description="Basic and acidic residues" evidence="7">
    <location>
        <begin position="162"/>
        <end position="194"/>
    </location>
</feature>
<keyword evidence="3" id="KW-0677">Repeat</keyword>
<dbReference type="PROSITE" id="PS50005">
    <property type="entry name" value="TPR"/>
    <property type="match status" value="1"/>
</dbReference>
<dbReference type="PANTHER" id="PTHR15081">
    <property type="entry name" value="NUCLEAR AUTOANTIGENIC SPERM PROTEIN NASP -RELATED"/>
    <property type="match status" value="1"/>
</dbReference>
<evidence type="ECO:0000313" key="9">
    <source>
        <dbReference type="EMBL" id="JAS24021.1"/>
    </source>
</evidence>
<dbReference type="InterPro" id="IPR011990">
    <property type="entry name" value="TPR-like_helical_dom_sf"/>
</dbReference>
<dbReference type="Pfam" id="PF10516">
    <property type="entry name" value="SHNi-TPR"/>
    <property type="match status" value="1"/>
</dbReference>
<dbReference type="SUPFAM" id="SSF48452">
    <property type="entry name" value="TPR-like"/>
    <property type="match status" value="1"/>
</dbReference>
<dbReference type="InterPro" id="IPR019544">
    <property type="entry name" value="Tetratricopeptide_SHNi-TPR_dom"/>
</dbReference>
<feature type="domain" description="Tetratricopeptide SHNi-TPR" evidence="8">
    <location>
        <begin position="230"/>
        <end position="266"/>
    </location>
</feature>
<evidence type="ECO:0000259" key="8">
    <source>
        <dbReference type="Pfam" id="PF10516"/>
    </source>
</evidence>
<protein>
    <recommendedName>
        <fullName evidence="8">Tetratricopeptide SHNi-TPR domain-containing protein</fullName>
    </recommendedName>
</protein>
<evidence type="ECO:0000256" key="3">
    <source>
        <dbReference type="ARBA" id="ARBA00022737"/>
    </source>
</evidence>
<feature type="region of interest" description="Disordered" evidence="7">
    <location>
        <begin position="1"/>
        <end position="40"/>
    </location>
</feature>
<evidence type="ECO:0000256" key="7">
    <source>
        <dbReference type="SAM" id="MobiDB-lite"/>
    </source>
</evidence>
<feature type="region of interest" description="Disordered" evidence="7">
    <location>
        <begin position="101"/>
        <end position="202"/>
    </location>
</feature>
<dbReference type="Gene3D" id="1.25.40.10">
    <property type="entry name" value="Tetratricopeptide repeat domain"/>
    <property type="match status" value="1"/>
</dbReference>
<name>A0A1B6DE97_9HEMI</name>
<dbReference type="InterPro" id="IPR051730">
    <property type="entry name" value="NASP-like"/>
</dbReference>
<gene>
    <name evidence="9" type="ORF">g.7685</name>
</gene>
<dbReference type="AlphaFoldDB" id="A0A1B6DE97"/>
<feature type="compositionally biased region" description="Acidic residues" evidence="7">
    <location>
        <begin position="113"/>
        <end position="127"/>
    </location>
</feature>
<reference evidence="9" key="1">
    <citation type="submission" date="2015-12" db="EMBL/GenBank/DDBJ databases">
        <title>De novo transcriptome assembly of four potential Pierce s Disease insect vectors from Arizona vineyards.</title>
        <authorList>
            <person name="Tassone E.E."/>
        </authorList>
    </citation>
    <scope>NUCLEOTIDE SEQUENCE</scope>
</reference>
<dbReference type="GO" id="GO:0042393">
    <property type="term" value="F:histone binding"/>
    <property type="evidence" value="ECO:0007669"/>
    <property type="project" value="TreeGrafter"/>
</dbReference>
<dbReference type="GO" id="GO:0006335">
    <property type="term" value="P:DNA replication-dependent chromatin assembly"/>
    <property type="evidence" value="ECO:0007669"/>
    <property type="project" value="TreeGrafter"/>
</dbReference>
<comment type="similarity">
    <text evidence="2">Belongs to the NASP family.</text>
</comment>
<feature type="compositionally biased region" description="Basic and acidic residues" evidence="7">
    <location>
        <begin position="1"/>
        <end position="13"/>
    </location>
</feature>
<feature type="compositionally biased region" description="Basic and acidic residues" evidence="7">
    <location>
        <begin position="101"/>
        <end position="112"/>
    </location>
</feature>
<organism evidence="9">
    <name type="scientific">Clastoptera arizonana</name>
    <name type="common">Arizona spittle bug</name>
    <dbReference type="NCBI Taxonomy" id="38151"/>
    <lineage>
        <taxon>Eukaryota</taxon>
        <taxon>Metazoa</taxon>
        <taxon>Ecdysozoa</taxon>
        <taxon>Arthropoda</taxon>
        <taxon>Hexapoda</taxon>
        <taxon>Insecta</taxon>
        <taxon>Pterygota</taxon>
        <taxon>Neoptera</taxon>
        <taxon>Paraneoptera</taxon>
        <taxon>Hemiptera</taxon>
        <taxon>Auchenorrhyncha</taxon>
        <taxon>Cercopoidea</taxon>
        <taxon>Clastopteridae</taxon>
        <taxon>Clastoptera</taxon>
    </lineage>
</organism>
<evidence type="ECO:0000256" key="1">
    <source>
        <dbReference type="ARBA" id="ARBA00004123"/>
    </source>
</evidence>
<feature type="compositionally biased region" description="Basic and acidic residues" evidence="7">
    <location>
        <begin position="19"/>
        <end position="39"/>
    </location>
</feature>
<evidence type="ECO:0000256" key="5">
    <source>
        <dbReference type="ARBA" id="ARBA00023242"/>
    </source>
</evidence>
<dbReference type="GO" id="GO:0005654">
    <property type="term" value="C:nucleoplasm"/>
    <property type="evidence" value="ECO:0007669"/>
    <property type="project" value="TreeGrafter"/>
</dbReference>
<feature type="repeat" description="TPR" evidence="6">
    <location>
        <begin position="230"/>
        <end position="263"/>
    </location>
</feature>
<dbReference type="InterPro" id="IPR019734">
    <property type="entry name" value="TPR_rpt"/>
</dbReference>
<evidence type="ECO:0000256" key="6">
    <source>
        <dbReference type="PROSITE-ProRule" id="PRU00339"/>
    </source>
</evidence>
<keyword evidence="5" id="KW-0539">Nucleus</keyword>
<feature type="compositionally biased region" description="Basic and acidic residues" evidence="7">
    <location>
        <begin position="144"/>
        <end position="154"/>
    </location>
</feature>
<feature type="region of interest" description="Disordered" evidence="7">
    <location>
        <begin position="369"/>
        <end position="414"/>
    </location>
</feature>
<dbReference type="EMBL" id="GEDC01013277">
    <property type="protein sequence ID" value="JAS24021.1"/>
    <property type="molecule type" value="Transcribed_RNA"/>
</dbReference>
<accession>A0A1B6DE97</accession>
<feature type="compositionally biased region" description="Basic and acidic residues" evidence="7">
    <location>
        <begin position="128"/>
        <end position="138"/>
    </location>
</feature>
<proteinExistence type="inferred from homology"/>
<keyword evidence="4 6" id="KW-0802">TPR repeat</keyword>
<evidence type="ECO:0000256" key="2">
    <source>
        <dbReference type="ARBA" id="ARBA00008402"/>
    </source>
</evidence>
<sequence length="414" mass="46976">MPGKEEKEVEECKVNMAEKTTESNSKEEEKKNGSEESPIKNEALSLLAQGRRHLFVKDYPSAVTVLGEACAKLAEIYGELGDECGDAYFNYGRALLEQSREESNLLNEKDVDGDKDDTDDEENEVENGEEKIDEREEKDNEEEKTEKEDEKTLNENEEDKPIDEGKTNNEGKTNDEGEMNDEKTNDEEKSNDEEKTNDDEEDVNNLQLAWEIFELAKVIYSRQNNEAKLAETYLYLGEVSLESENYTSAVEDMKQCLEIQKKILPEDHRDIAETLFQLGVACSFQNLFEESKAFHTSACEVLQLRIKNLKSGCYSEESNSNPFYSVEKEIEEINNILPEIKEKIDDVEDLKREAMKSVLEMTLKGVSSLDGAGSSSQNGNTEKPAATNISHLIKKKRKPEDDLSPKSAKKKQVE</sequence>
<dbReference type="PANTHER" id="PTHR15081:SF1">
    <property type="entry name" value="NUCLEAR AUTOANTIGENIC SPERM PROTEIN"/>
    <property type="match status" value="1"/>
</dbReference>
<dbReference type="GO" id="GO:0034080">
    <property type="term" value="P:CENP-A containing chromatin assembly"/>
    <property type="evidence" value="ECO:0007669"/>
    <property type="project" value="TreeGrafter"/>
</dbReference>
<evidence type="ECO:0000256" key="4">
    <source>
        <dbReference type="ARBA" id="ARBA00022803"/>
    </source>
</evidence>
<comment type="subcellular location">
    <subcellularLocation>
        <location evidence="1">Nucleus</location>
    </subcellularLocation>
</comment>